<dbReference type="GO" id="GO:0044183">
    <property type="term" value="F:protein folding chaperone"/>
    <property type="evidence" value="ECO:0007669"/>
    <property type="project" value="TreeGrafter"/>
</dbReference>
<evidence type="ECO:0000313" key="3">
    <source>
        <dbReference type="EMBL" id="KAK0550841.1"/>
    </source>
</evidence>
<dbReference type="PROSITE" id="PS50005">
    <property type="entry name" value="TPR"/>
    <property type="match status" value="1"/>
</dbReference>
<keyword evidence="1" id="KW-0802">TPR repeat</keyword>
<dbReference type="GO" id="GO:0005829">
    <property type="term" value="C:cytosol"/>
    <property type="evidence" value="ECO:0007669"/>
    <property type="project" value="TreeGrafter"/>
</dbReference>
<dbReference type="SUPFAM" id="SSF48452">
    <property type="entry name" value="TPR-like"/>
    <property type="match status" value="1"/>
</dbReference>
<accession>A0AAN6GNY5</accession>
<comment type="caution">
    <text evidence="3">The sequence shown here is derived from an EMBL/GenBank/DDBJ whole genome shotgun (WGS) entry which is preliminary data.</text>
</comment>
<dbReference type="GO" id="GO:0012505">
    <property type="term" value="C:endomembrane system"/>
    <property type="evidence" value="ECO:0007669"/>
    <property type="project" value="TreeGrafter"/>
</dbReference>
<dbReference type="InterPro" id="IPR019734">
    <property type="entry name" value="TPR_rpt"/>
</dbReference>
<evidence type="ECO:0000256" key="2">
    <source>
        <dbReference type="SAM" id="MobiDB-lite"/>
    </source>
</evidence>
<feature type="region of interest" description="Disordered" evidence="2">
    <location>
        <begin position="170"/>
        <end position="228"/>
    </location>
</feature>
<dbReference type="InterPro" id="IPR011990">
    <property type="entry name" value="TPR-like_helical_dom_sf"/>
</dbReference>
<dbReference type="PANTHER" id="PTHR46512">
    <property type="entry name" value="PEPTIDYLPROLYL ISOMERASE"/>
    <property type="match status" value="1"/>
</dbReference>
<organism evidence="3 4">
    <name type="scientific">Tilletia horrida</name>
    <dbReference type="NCBI Taxonomy" id="155126"/>
    <lineage>
        <taxon>Eukaryota</taxon>
        <taxon>Fungi</taxon>
        <taxon>Dikarya</taxon>
        <taxon>Basidiomycota</taxon>
        <taxon>Ustilaginomycotina</taxon>
        <taxon>Exobasidiomycetes</taxon>
        <taxon>Tilletiales</taxon>
        <taxon>Tilletiaceae</taxon>
        <taxon>Tilletia</taxon>
    </lineage>
</organism>
<evidence type="ECO:0000313" key="4">
    <source>
        <dbReference type="Proteomes" id="UP001176517"/>
    </source>
</evidence>
<dbReference type="Gene3D" id="1.25.40.10">
    <property type="entry name" value="Tetratricopeptide repeat domain"/>
    <property type="match status" value="1"/>
</dbReference>
<dbReference type="SMART" id="SM00028">
    <property type="entry name" value="TPR"/>
    <property type="match status" value="1"/>
</dbReference>
<dbReference type="PANTHER" id="PTHR46512:SF1">
    <property type="entry name" value="PEPTIDYLPROLYL ISOMERASE"/>
    <property type="match status" value="1"/>
</dbReference>
<name>A0AAN6GNY5_9BASI</name>
<dbReference type="AlphaFoldDB" id="A0AAN6GNY5"/>
<protein>
    <submittedName>
        <fullName evidence="3">Uncharacterized protein</fullName>
    </submittedName>
</protein>
<evidence type="ECO:0000256" key="1">
    <source>
        <dbReference type="PROSITE-ProRule" id="PRU00339"/>
    </source>
</evidence>
<proteinExistence type="predicted"/>
<keyword evidence="4" id="KW-1185">Reference proteome</keyword>
<dbReference type="EMBL" id="JAPDMZ010000086">
    <property type="protein sequence ID" value="KAK0550841.1"/>
    <property type="molecule type" value="Genomic_DNA"/>
</dbReference>
<dbReference type="InterPro" id="IPR050754">
    <property type="entry name" value="FKBP4/5/8-like"/>
</dbReference>
<dbReference type="GO" id="GO:0005740">
    <property type="term" value="C:mitochondrial envelope"/>
    <property type="evidence" value="ECO:0007669"/>
    <property type="project" value="TreeGrafter"/>
</dbReference>
<feature type="compositionally biased region" description="Low complexity" evidence="2">
    <location>
        <begin position="192"/>
        <end position="220"/>
    </location>
</feature>
<dbReference type="GO" id="GO:0043066">
    <property type="term" value="P:negative regulation of apoptotic process"/>
    <property type="evidence" value="ECO:0007669"/>
    <property type="project" value="TreeGrafter"/>
</dbReference>
<dbReference type="Proteomes" id="UP001176517">
    <property type="component" value="Unassembled WGS sequence"/>
</dbReference>
<reference evidence="3" key="1">
    <citation type="journal article" date="2023" name="PhytoFront">
        <title>Draft Genome Resources of Seven Strains of Tilletia horrida, Causal Agent of Kernel Smut of Rice.</title>
        <authorList>
            <person name="Khanal S."/>
            <person name="Antony Babu S."/>
            <person name="Zhou X.G."/>
        </authorList>
    </citation>
    <scope>NUCLEOTIDE SEQUENCE</scope>
    <source>
        <strain evidence="3">TX6</strain>
    </source>
</reference>
<gene>
    <name evidence="3" type="ORF">OC846_003502</name>
</gene>
<feature type="repeat" description="TPR" evidence="1">
    <location>
        <begin position="83"/>
        <end position="116"/>
    </location>
</feature>
<dbReference type="GO" id="GO:0016020">
    <property type="term" value="C:membrane"/>
    <property type="evidence" value="ECO:0007669"/>
    <property type="project" value="TreeGrafter"/>
</dbReference>
<sequence length="228" mass="24956">MATATTEEKLAQGLAFKDEGNQHFKEGEWQKLKQDVLLKAVVSYHHAALYLAGLSSEGTGLSTILSGKQPDQQDVPESRKQLSIVRNNMAACFLKLEKYSRAVQCANQCLEIDPNNLKASYRRLQALRLSNDLRYKAYLDDLIKKHPNEEMLKKELEEWTVTNQRKVAEADKKMSGFLNRKKPAGPSIPSNGSTGASQQAESSTASVATASSSAASTSAEKLPPIASS</sequence>
<dbReference type="Pfam" id="PF00515">
    <property type="entry name" value="TPR_1"/>
    <property type="match status" value="1"/>
</dbReference>